<dbReference type="AlphaFoldDB" id="A0AAI8Z3L3"/>
<evidence type="ECO:0000256" key="1">
    <source>
        <dbReference type="SAM" id="MobiDB-lite"/>
    </source>
</evidence>
<keyword evidence="3" id="KW-1185">Reference proteome</keyword>
<proteinExistence type="predicted"/>
<dbReference type="EMBL" id="CAVMBE010000057">
    <property type="protein sequence ID" value="CAK4032040.1"/>
    <property type="molecule type" value="Genomic_DNA"/>
</dbReference>
<evidence type="ECO:0000313" key="2">
    <source>
        <dbReference type="EMBL" id="CAK4032040.1"/>
    </source>
</evidence>
<organism evidence="2 3">
    <name type="scientific">Lecanosticta acicola</name>
    <dbReference type="NCBI Taxonomy" id="111012"/>
    <lineage>
        <taxon>Eukaryota</taxon>
        <taxon>Fungi</taxon>
        <taxon>Dikarya</taxon>
        <taxon>Ascomycota</taxon>
        <taxon>Pezizomycotina</taxon>
        <taxon>Dothideomycetes</taxon>
        <taxon>Dothideomycetidae</taxon>
        <taxon>Mycosphaerellales</taxon>
        <taxon>Mycosphaerellaceae</taxon>
        <taxon>Lecanosticta</taxon>
    </lineage>
</organism>
<protein>
    <submittedName>
        <fullName evidence="2">Uncharacterized protein</fullName>
    </submittedName>
</protein>
<reference evidence="2" key="1">
    <citation type="submission" date="2023-11" db="EMBL/GenBank/DDBJ databases">
        <authorList>
            <person name="Alioto T."/>
            <person name="Alioto T."/>
            <person name="Gomez Garrido J."/>
        </authorList>
    </citation>
    <scope>NUCLEOTIDE SEQUENCE</scope>
</reference>
<name>A0AAI8Z3L3_9PEZI</name>
<comment type="caution">
    <text evidence="2">The sequence shown here is derived from an EMBL/GenBank/DDBJ whole genome shotgun (WGS) entry which is preliminary data.</text>
</comment>
<feature type="region of interest" description="Disordered" evidence="1">
    <location>
        <begin position="40"/>
        <end position="130"/>
    </location>
</feature>
<sequence length="130" mass="13752">MAPKKSASEQTFDFETIALVIYAMLESGVTLGVNHYGLMSAADPKGRTASSFEHSFRNVKKRAKELQTTKGSNLGTSASSKSRGGAGGSKRKKAASEINSGGSADDEEQPPSKRVKPEPNSEDDASDDEL</sequence>
<feature type="compositionally biased region" description="Polar residues" evidence="1">
    <location>
        <begin position="66"/>
        <end position="76"/>
    </location>
</feature>
<gene>
    <name evidence="2" type="ORF">LECACI_7A007198</name>
</gene>
<feature type="compositionally biased region" description="Acidic residues" evidence="1">
    <location>
        <begin position="120"/>
        <end position="130"/>
    </location>
</feature>
<evidence type="ECO:0000313" key="3">
    <source>
        <dbReference type="Proteomes" id="UP001296104"/>
    </source>
</evidence>
<accession>A0AAI8Z3L3</accession>
<dbReference type="Proteomes" id="UP001296104">
    <property type="component" value="Unassembled WGS sequence"/>
</dbReference>